<accession>A0A0F8Z0N8</accession>
<evidence type="ECO:0000313" key="1">
    <source>
        <dbReference type="EMBL" id="KKK87312.1"/>
    </source>
</evidence>
<sequence>MVWVKAGLTDGVKTKRVKEKYVEKPLINRMKECLSMMDFWNMKEEIIKTFENKKKGAI</sequence>
<dbReference type="AlphaFoldDB" id="A0A0F8Z0N8"/>
<organism evidence="1">
    <name type="scientific">marine sediment metagenome</name>
    <dbReference type="NCBI Taxonomy" id="412755"/>
    <lineage>
        <taxon>unclassified sequences</taxon>
        <taxon>metagenomes</taxon>
        <taxon>ecological metagenomes</taxon>
    </lineage>
</organism>
<dbReference type="EMBL" id="LAZR01050459">
    <property type="protein sequence ID" value="KKK87312.1"/>
    <property type="molecule type" value="Genomic_DNA"/>
</dbReference>
<proteinExistence type="predicted"/>
<comment type="caution">
    <text evidence="1">The sequence shown here is derived from an EMBL/GenBank/DDBJ whole genome shotgun (WGS) entry which is preliminary data.</text>
</comment>
<gene>
    <name evidence="1" type="ORF">LCGC14_2754510</name>
</gene>
<reference evidence="1" key="1">
    <citation type="journal article" date="2015" name="Nature">
        <title>Complex archaea that bridge the gap between prokaryotes and eukaryotes.</title>
        <authorList>
            <person name="Spang A."/>
            <person name="Saw J.H."/>
            <person name="Jorgensen S.L."/>
            <person name="Zaremba-Niedzwiedzka K."/>
            <person name="Martijn J."/>
            <person name="Lind A.E."/>
            <person name="van Eijk R."/>
            <person name="Schleper C."/>
            <person name="Guy L."/>
            <person name="Ettema T.J."/>
        </authorList>
    </citation>
    <scope>NUCLEOTIDE SEQUENCE</scope>
</reference>
<name>A0A0F8Z0N8_9ZZZZ</name>
<protein>
    <submittedName>
        <fullName evidence="1">Uncharacterized protein</fullName>
    </submittedName>
</protein>